<keyword evidence="5" id="KW-0808">Transferase</keyword>
<dbReference type="EC" id="2.7.13.3" evidence="2"/>
<sequence length="381" mass="42816">MKQASGCLKDNISSIMTIWKESVTNKVFASNQANNIELYDHLPNIINDIADILERYSEFKNEAEISDDTTYNEILTNSINHGRHRSASTSYTQGQVVHEYIIFHRTLSDFLAQNNLLSIPVSNLLKYVIETCILKSVESFTQSIQKMQTKLMGTLAHDIRNPLTVALLSAEMMEKNLDDETFIKLQRTSIRSIKKTLKLAEGLLDTISIKSGEGMMLNFTEENILHDIEWIYKEAQDIYSCEIIMDVPDQGIIGIFDGTAIRRMLENLITNAIKYGNASLPITIKVKDEADVVCISVHNHGNPIAKEKQKEIFNFLKSNGSPTDMRIASWGMGLTLVQMVVSAHGGEISIESNSDKGTTFTAKLYKYYNQKGKKRAGLAFA</sequence>
<proteinExistence type="predicted"/>
<protein>
    <recommendedName>
        <fullName evidence="2">histidine kinase</fullName>
        <ecNumber evidence="2">2.7.13.3</ecNumber>
    </recommendedName>
</protein>
<dbReference type="PANTHER" id="PTHR43547">
    <property type="entry name" value="TWO-COMPONENT HISTIDINE KINASE"/>
    <property type="match status" value="1"/>
</dbReference>
<feature type="domain" description="Histidine kinase" evidence="4">
    <location>
        <begin position="154"/>
        <end position="368"/>
    </location>
</feature>
<evidence type="ECO:0000256" key="1">
    <source>
        <dbReference type="ARBA" id="ARBA00000085"/>
    </source>
</evidence>
<evidence type="ECO:0000256" key="3">
    <source>
        <dbReference type="ARBA" id="ARBA00022553"/>
    </source>
</evidence>
<dbReference type="InterPro" id="IPR036890">
    <property type="entry name" value="HATPase_C_sf"/>
</dbReference>
<dbReference type="SMART" id="SM00388">
    <property type="entry name" value="HisKA"/>
    <property type="match status" value="1"/>
</dbReference>
<organism evidence="5 6">
    <name type="scientific">Fulvivirga sediminis</name>
    <dbReference type="NCBI Taxonomy" id="2803949"/>
    <lineage>
        <taxon>Bacteria</taxon>
        <taxon>Pseudomonadati</taxon>
        <taxon>Bacteroidota</taxon>
        <taxon>Cytophagia</taxon>
        <taxon>Cytophagales</taxon>
        <taxon>Fulvivirgaceae</taxon>
        <taxon>Fulvivirga</taxon>
    </lineage>
</organism>
<reference evidence="5" key="1">
    <citation type="submission" date="2021-01" db="EMBL/GenBank/DDBJ databases">
        <title>Fulvivirga kasyanovii gen. nov., sp nov., a novel member of the phylum Bacteroidetes isolated from seawater in a mussel farm.</title>
        <authorList>
            <person name="Zhao L.-H."/>
            <person name="Wang Z.-J."/>
        </authorList>
    </citation>
    <scope>NUCLEOTIDE SEQUENCE</scope>
    <source>
        <strain evidence="5">2943</strain>
    </source>
</reference>
<comment type="caution">
    <text evidence="5">The sequence shown here is derived from an EMBL/GenBank/DDBJ whole genome shotgun (WGS) entry which is preliminary data.</text>
</comment>
<dbReference type="PROSITE" id="PS50109">
    <property type="entry name" value="HIS_KIN"/>
    <property type="match status" value="1"/>
</dbReference>
<dbReference type="SUPFAM" id="SSF47384">
    <property type="entry name" value="Homodimeric domain of signal transducing histidine kinase"/>
    <property type="match status" value="1"/>
</dbReference>
<dbReference type="InterPro" id="IPR003594">
    <property type="entry name" value="HATPase_dom"/>
</dbReference>
<dbReference type="GO" id="GO:0000155">
    <property type="term" value="F:phosphorelay sensor kinase activity"/>
    <property type="evidence" value="ECO:0007669"/>
    <property type="project" value="InterPro"/>
</dbReference>
<dbReference type="InterPro" id="IPR004358">
    <property type="entry name" value="Sig_transdc_His_kin-like_C"/>
</dbReference>
<dbReference type="Pfam" id="PF02518">
    <property type="entry name" value="HATPase_c"/>
    <property type="match status" value="1"/>
</dbReference>
<comment type="catalytic activity">
    <reaction evidence="1">
        <text>ATP + protein L-histidine = ADP + protein N-phospho-L-histidine.</text>
        <dbReference type="EC" id="2.7.13.3"/>
    </reaction>
</comment>
<dbReference type="RefSeq" id="WP_202245643.1">
    <property type="nucleotide sequence ID" value="NZ_JAESIY010000009.1"/>
</dbReference>
<keyword evidence="5" id="KW-0418">Kinase</keyword>
<dbReference type="CDD" id="cd00075">
    <property type="entry name" value="HATPase"/>
    <property type="match status" value="1"/>
</dbReference>
<name>A0A937F8W5_9BACT</name>
<dbReference type="PRINTS" id="PR00344">
    <property type="entry name" value="BCTRLSENSOR"/>
</dbReference>
<dbReference type="CDD" id="cd00082">
    <property type="entry name" value="HisKA"/>
    <property type="match status" value="1"/>
</dbReference>
<dbReference type="InterPro" id="IPR005467">
    <property type="entry name" value="His_kinase_dom"/>
</dbReference>
<evidence type="ECO:0000256" key="2">
    <source>
        <dbReference type="ARBA" id="ARBA00012438"/>
    </source>
</evidence>
<accession>A0A937F8W5</accession>
<keyword evidence="3" id="KW-0597">Phosphoprotein</keyword>
<dbReference type="Pfam" id="PF00512">
    <property type="entry name" value="HisKA"/>
    <property type="match status" value="1"/>
</dbReference>
<dbReference type="AlphaFoldDB" id="A0A937F8W5"/>
<dbReference type="EMBL" id="JAESIY010000009">
    <property type="protein sequence ID" value="MBL3657860.1"/>
    <property type="molecule type" value="Genomic_DNA"/>
</dbReference>
<keyword evidence="6" id="KW-1185">Reference proteome</keyword>
<dbReference type="SMART" id="SM00387">
    <property type="entry name" value="HATPase_c"/>
    <property type="match status" value="1"/>
</dbReference>
<dbReference type="Proteomes" id="UP000659388">
    <property type="component" value="Unassembled WGS sequence"/>
</dbReference>
<evidence type="ECO:0000313" key="5">
    <source>
        <dbReference type="EMBL" id="MBL3657860.1"/>
    </source>
</evidence>
<evidence type="ECO:0000259" key="4">
    <source>
        <dbReference type="PROSITE" id="PS50109"/>
    </source>
</evidence>
<evidence type="ECO:0000313" key="6">
    <source>
        <dbReference type="Proteomes" id="UP000659388"/>
    </source>
</evidence>
<dbReference type="SUPFAM" id="SSF55874">
    <property type="entry name" value="ATPase domain of HSP90 chaperone/DNA topoisomerase II/histidine kinase"/>
    <property type="match status" value="1"/>
</dbReference>
<gene>
    <name evidence="5" type="ORF">JL102_17045</name>
</gene>
<dbReference type="InterPro" id="IPR003661">
    <property type="entry name" value="HisK_dim/P_dom"/>
</dbReference>
<dbReference type="Gene3D" id="3.30.565.10">
    <property type="entry name" value="Histidine kinase-like ATPase, C-terminal domain"/>
    <property type="match status" value="1"/>
</dbReference>
<dbReference type="PANTHER" id="PTHR43547:SF2">
    <property type="entry name" value="HYBRID SIGNAL TRANSDUCTION HISTIDINE KINASE C"/>
    <property type="match status" value="1"/>
</dbReference>
<dbReference type="Gene3D" id="1.10.287.130">
    <property type="match status" value="1"/>
</dbReference>
<dbReference type="InterPro" id="IPR036097">
    <property type="entry name" value="HisK_dim/P_sf"/>
</dbReference>